<keyword evidence="3" id="KW-1185">Reference proteome</keyword>
<gene>
    <name evidence="2" type="ORF">TRAPUB_7696</name>
</gene>
<feature type="compositionally biased region" description="Basic and acidic residues" evidence="1">
    <location>
        <begin position="147"/>
        <end position="157"/>
    </location>
</feature>
<sequence length="192" mass="21068">MLLFGRSDAATKKPTGPVLADLQCREDERDLDHAIKDLASAEKAHDKSVKAAFDAHRAVDKAIENEYETAKALNRATHNHDVAISNEENTRITAKINQQYEVHLQQGLAEKSKRLDELQRRKAHNDQMRESNTPQPHLQPTVAGVPEEGRARSDSSDQHGCMGGTTPTLKAAAPAKTAISAEDVATVVWPHV</sequence>
<accession>A0A1M2V2Q8</accession>
<feature type="region of interest" description="Disordered" evidence="1">
    <location>
        <begin position="120"/>
        <end position="168"/>
    </location>
</feature>
<evidence type="ECO:0000313" key="2">
    <source>
        <dbReference type="EMBL" id="OJT01864.1"/>
    </source>
</evidence>
<dbReference type="OrthoDB" id="3364747at2759"/>
<organism evidence="2 3">
    <name type="scientific">Trametes pubescens</name>
    <name type="common">White-rot fungus</name>
    <dbReference type="NCBI Taxonomy" id="154538"/>
    <lineage>
        <taxon>Eukaryota</taxon>
        <taxon>Fungi</taxon>
        <taxon>Dikarya</taxon>
        <taxon>Basidiomycota</taxon>
        <taxon>Agaricomycotina</taxon>
        <taxon>Agaricomycetes</taxon>
        <taxon>Polyporales</taxon>
        <taxon>Polyporaceae</taxon>
        <taxon>Trametes</taxon>
    </lineage>
</organism>
<dbReference type="EMBL" id="MNAD01001717">
    <property type="protein sequence ID" value="OJT01864.1"/>
    <property type="molecule type" value="Genomic_DNA"/>
</dbReference>
<name>A0A1M2V2Q8_TRAPU</name>
<feature type="compositionally biased region" description="Basic and acidic residues" evidence="1">
    <location>
        <begin position="120"/>
        <end position="129"/>
    </location>
</feature>
<reference evidence="2 3" key="1">
    <citation type="submission" date="2016-10" db="EMBL/GenBank/DDBJ databases">
        <title>Genome sequence of the basidiomycete white-rot fungus Trametes pubescens.</title>
        <authorList>
            <person name="Makela M.R."/>
            <person name="Granchi Z."/>
            <person name="Peng M."/>
            <person name="De Vries R.P."/>
            <person name="Grigoriev I."/>
            <person name="Riley R."/>
            <person name="Hilden K."/>
        </authorList>
    </citation>
    <scope>NUCLEOTIDE SEQUENCE [LARGE SCALE GENOMIC DNA]</scope>
    <source>
        <strain evidence="2 3">FBCC735</strain>
    </source>
</reference>
<proteinExistence type="predicted"/>
<dbReference type="Proteomes" id="UP000184267">
    <property type="component" value="Unassembled WGS sequence"/>
</dbReference>
<evidence type="ECO:0000313" key="3">
    <source>
        <dbReference type="Proteomes" id="UP000184267"/>
    </source>
</evidence>
<protein>
    <submittedName>
        <fullName evidence="2">Uncharacterized protein</fullName>
    </submittedName>
</protein>
<comment type="caution">
    <text evidence="2">The sequence shown here is derived from an EMBL/GenBank/DDBJ whole genome shotgun (WGS) entry which is preliminary data.</text>
</comment>
<dbReference type="AlphaFoldDB" id="A0A1M2V2Q8"/>
<evidence type="ECO:0000256" key="1">
    <source>
        <dbReference type="SAM" id="MobiDB-lite"/>
    </source>
</evidence>